<keyword evidence="1" id="KW-0812">Transmembrane</keyword>
<keyword evidence="1" id="KW-1133">Transmembrane helix</keyword>
<dbReference type="AlphaFoldDB" id="A0A8H3WFG8"/>
<evidence type="ECO:0000256" key="1">
    <source>
        <dbReference type="SAM" id="Phobius"/>
    </source>
</evidence>
<keyword evidence="1" id="KW-0472">Membrane</keyword>
<evidence type="ECO:0000313" key="2">
    <source>
        <dbReference type="EMBL" id="KAF0326044.1"/>
    </source>
</evidence>
<feature type="transmembrane region" description="Helical" evidence="1">
    <location>
        <begin position="20"/>
        <end position="40"/>
    </location>
</feature>
<organism evidence="2 3">
    <name type="scientific">Colletotrichum asianum</name>
    <dbReference type="NCBI Taxonomy" id="702518"/>
    <lineage>
        <taxon>Eukaryota</taxon>
        <taxon>Fungi</taxon>
        <taxon>Dikarya</taxon>
        <taxon>Ascomycota</taxon>
        <taxon>Pezizomycotina</taxon>
        <taxon>Sordariomycetes</taxon>
        <taxon>Hypocreomycetidae</taxon>
        <taxon>Glomerellales</taxon>
        <taxon>Glomerellaceae</taxon>
        <taxon>Colletotrichum</taxon>
        <taxon>Colletotrichum gloeosporioides species complex</taxon>
    </lineage>
</organism>
<evidence type="ECO:0000313" key="3">
    <source>
        <dbReference type="Proteomes" id="UP000434172"/>
    </source>
</evidence>
<accession>A0A8H3WFG8</accession>
<proteinExistence type="predicted"/>
<name>A0A8H3WFG8_9PEZI</name>
<keyword evidence="3" id="KW-1185">Reference proteome</keyword>
<gene>
    <name evidence="2" type="ORF">GQ607_006862</name>
</gene>
<dbReference type="OrthoDB" id="10455730at2759"/>
<dbReference type="Proteomes" id="UP000434172">
    <property type="component" value="Unassembled WGS sequence"/>
</dbReference>
<protein>
    <submittedName>
        <fullName evidence="2">Uncharacterized protein</fullName>
    </submittedName>
</protein>
<dbReference type="EMBL" id="WOWK01000033">
    <property type="protein sequence ID" value="KAF0326044.1"/>
    <property type="molecule type" value="Genomic_DNA"/>
</dbReference>
<reference evidence="2 3" key="1">
    <citation type="submission" date="2019-12" db="EMBL/GenBank/DDBJ databases">
        <title>A genome sequence resource for the geographically widespread anthracnose pathogen Colletotrichum asianum.</title>
        <authorList>
            <person name="Meng Y."/>
        </authorList>
    </citation>
    <scope>NUCLEOTIDE SEQUENCE [LARGE SCALE GENOMIC DNA]</scope>
    <source>
        <strain evidence="2 3">ICMP 18580</strain>
    </source>
</reference>
<sequence>MATAILLVTERAKHGFEDNLWRSLWCFSVTGSCLLCFVWARMSRQPKA</sequence>
<comment type="caution">
    <text evidence="2">The sequence shown here is derived from an EMBL/GenBank/DDBJ whole genome shotgun (WGS) entry which is preliminary data.</text>
</comment>